<dbReference type="RefSeq" id="WP_044599137.1">
    <property type="nucleotide sequence ID" value="NZ_CP063079.1"/>
</dbReference>
<feature type="binding site" evidence="7">
    <location>
        <position position="20"/>
    </location>
    <ligand>
        <name>phosphoenolpyruvate</name>
        <dbReference type="ChEBI" id="CHEBI:58702"/>
    </ligand>
</feature>
<evidence type="ECO:0000313" key="10">
    <source>
        <dbReference type="Proteomes" id="UP000595070"/>
    </source>
</evidence>
<dbReference type="InterPro" id="IPR023193">
    <property type="entry name" value="EPSP_synthase_CS"/>
</dbReference>
<dbReference type="HAMAP" id="MF_00210">
    <property type="entry name" value="EPSP_synth"/>
    <property type="match status" value="1"/>
</dbReference>
<feature type="binding site" evidence="7">
    <location>
        <position position="345"/>
    </location>
    <ligand>
        <name>phosphoenolpyruvate</name>
        <dbReference type="ChEBI" id="CHEBI:58702"/>
    </ligand>
</feature>
<reference evidence="9 10" key="1">
    <citation type="submission" date="2020-10" db="EMBL/GenBank/DDBJ databases">
        <title>Campylobacter and Helicobacter PacBio genomes.</title>
        <authorList>
            <person name="Lane C."/>
        </authorList>
    </citation>
    <scope>NUCLEOTIDE SEQUENCE [LARGE SCALE GENOMIC DNA]</scope>
    <source>
        <strain evidence="9 10">2016D-0074</strain>
    </source>
</reference>
<keyword evidence="7" id="KW-0963">Cytoplasm</keyword>
<protein>
    <recommendedName>
        <fullName evidence="7">3-phosphoshikimate 1-carboxyvinyltransferase</fullName>
        <ecNumber evidence="7">2.5.1.19</ecNumber>
    </recommendedName>
    <alternativeName>
        <fullName evidence="7">5-enolpyruvylshikimate-3-phosphate synthase</fullName>
        <shortName evidence="7">EPSP synthase</shortName>
        <shortName evidence="7">EPSPS</shortName>
    </alternativeName>
</protein>
<feature type="binding site" evidence="7">
    <location>
        <position position="119"/>
    </location>
    <ligand>
        <name>phosphoenolpyruvate</name>
        <dbReference type="ChEBI" id="CHEBI:58702"/>
    </ligand>
</feature>
<sequence>MKISPLKSFKAILEDIASDKSISHRFAIFSLLTQGTCKIKNYLKAEDTLNTLKIINALGAKIEEDGENIYIQAPVSIKSPNVILDCGNSGTAMRLLIGFLSAIEGGFFVLSGDKYLNARPMKRVSMPLISIGAKIYGRDGANLAPICIQGMKLDGFDYKSDIASAQVKTALILAALHAKKESFFQEIELSRDHSEIILNKMGACIEYLNKEKTFIKINPLKEKLKAFEVCVPNDPSSAFYFALAACILPHSKVVLKNVLLNKTRIEAFKILEKMGVKITYNVINEDFESIGEICVEGAPLKAVNVSENIAWLIDEIPALAIAFACAKGKSMIKNAKELRVKESDRIKSIVLNLQKCGIKVKEFEDGFEVEGGEAKSAKIESFGDHRIAMSFLILGLRCGMEVDDSECIKTSFPNFIEILKQIGAKIGD</sequence>
<feature type="binding site" evidence="7">
    <location>
        <position position="166"/>
    </location>
    <ligand>
        <name>phosphoenolpyruvate</name>
        <dbReference type="ChEBI" id="CHEBI:58702"/>
    </ligand>
</feature>
<comment type="subunit">
    <text evidence="7">Monomer.</text>
</comment>
<feature type="binding site" evidence="7">
    <location>
        <position position="166"/>
    </location>
    <ligand>
        <name>3-phosphoshikimate</name>
        <dbReference type="ChEBI" id="CHEBI:145989"/>
    </ligand>
</feature>
<feature type="binding site" evidence="7">
    <location>
        <position position="21"/>
    </location>
    <ligand>
        <name>3-phosphoshikimate</name>
        <dbReference type="ChEBI" id="CHEBI:145989"/>
    </ligand>
</feature>
<keyword evidence="10" id="KW-1185">Reference proteome</keyword>
<feature type="binding site" evidence="7">
    <location>
        <position position="341"/>
    </location>
    <ligand>
        <name>3-phosphoshikimate</name>
        <dbReference type="ChEBI" id="CHEBI:145989"/>
    </ligand>
</feature>
<feature type="binding site" evidence="7">
    <location>
        <position position="164"/>
    </location>
    <ligand>
        <name>3-phosphoshikimate</name>
        <dbReference type="ChEBI" id="CHEBI:145989"/>
    </ligand>
</feature>
<evidence type="ECO:0000256" key="5">
    <source>
        <dbReference type="ARBA" id="ARBA00023141"/>
    </source>
</evidence>
<dbReference type="InterPro" id="IPR013792">
    <property type="entry name" value="RNA3'P_cycl/enolpyr_Trfase_a/b"/>
</dbReference>
<feature type="binding site" evidence="7">
    <location>
        <position position="90"/>
    </location>
    <ligand>
        <name>phosphoenolpyruvate</name>
        <dbReference type="ChEBI" id="CHEBI:58702"/>
    </ligand>
</feature>
<comment type="function">
    <text evidence="7">Catalyzes the transfer of the enolpyruvyl moiety of phosphoenolpyruvate (PEP) to the 5-hydroxyl of shikimate-3-phosphate (S3P) to produce enolpyruvyl shikimate-3-phosphate and inorganic phosphate.</text>
</comment>
<organism evidence="9 10">
    <name type="scientific">Campylobacter peloridis</name>
    <dbReference type="NCBI Taxonomy" id="488546"/>
    <lineage>
        <taxon>Bacteria</taxon>
        <taxon>Pseudomonadati</taxon>
        <taxon>Campylobacterota</taxon>
        <taxon>Epsilonproteobacteria</taxon>
        <taxon>Campylobacterales</taxon>
        <taxon>Campylobacteraceae</taxon>
        <taxon>Campylobacter</taxon>
    </lineage>
</organism>
<keyword evidence="4 7" id="KW-0808">Transferase</keyword>
<feature type="binding site" evidence="7">
    <location>
        <position position="314"/>
    </location>
    <ligand>
        <name>3-phosphoshikimate</name>
        <dbReference type="ChEBI" id="CHEBI:145989"/>
    </ligand>
</feature>
<comment type="similarity">
    <text evidence="2 7">Belongs to the EPSP synthase family.</text>
</comment>
<keyword evidence="5 7" id="KW-0057">Aromatic amino acid biosynthesis</keyword>
<evidence type="ECO:0000256" key="3">
    <source>
        <dbReference type="ARBA" id="ARBA00022605"/>
    </source>
</evidence>
<dbReference type="Gene3D" id="3.65.10.10">
    <property type="entry name" value="Enolpyruvate transferase domain"/>
    <property type="match status" value="2"/>
</dbReference>
<feature type="binding site" evidence="7">
    <location>
        <position position="25"/>
    </location>
    <ligand>
        <name>3-phosphoshikimate</name>
        <dbReference type="ChEBI" id="CHEBI:145989"/>
    </ligand>
</feature>
<comment type="caution">
    <text evidence="7">Lacks conserved residue(s) required for the propagation of feature annotation.</text>
</comment>
<dbReference type="Pfam" id="PF00275">
    <property type="entry name" value="EPSP_synthase"/>
    <property type="match status" value="1"/>
</dbReference>
<dbReference type="PANTHER" id="PTHR21090">
    <property type="entry name" value="AROM/DEHYDROQUINATE SYNTHASE"/>
    <property type="match status" value="1"/>
</dbReference>
<feature type="domain" description="Enolpyruvate transferase" evidence="8">
    <location>
        <begin position="15"/>
        <end position="419"/>
    </location>
</feature>
<dbReference type="PROSITE" id="PS00104">
    <property type="entry name" value="EPSP_SYNTHASE_1"/>
    <property type="match status" value="1"/>
</dbReference>
<dbReference type="EMBL" id="CP063079">
    <property type="protein sequence ID" value="QOQ89148.1"/>
    <property type="molecule type" value="Genomic_DNA"/>
</dbReference>
<comment type="pathway">
    <text evidence="1 7">Metabolic intermediate biosynthesis; chorismate biosynthesis; chorismate from D-erythrose 4-phosphate and phosphoenolpyruvate: step 6/7.</text>
</comment>
<evidence type="ECO:0000256" key="6">
    <source>
        <dbReference type="ARBA" id="ARBA00044633"/>
    </source>
</evidence>
<dbReference type="PROSITE" id="PS00885">
    <property type="entry name" value="EPSP_SYNTHASE_2"/>
    <property type="match status" value="1"/>
</dbReference>
<name>A0ABX6TT80_9BACT</name>
<dbReference type="InterPro" id="IPR006264">
    <property type="entry name" value="EPSP_synthase"/>
</dbReference>
<dbReference type="InterPro" id="IPR001986">
    <property type="entry name" value="Enolpyruvate_Tfrase_dom"/>
</dbReference>
<dbReference type="InterPro" id="IPR036968">
    <property type="entry name" value="Enolpyruvate_Tfrase_sf"/>
</dbReference>
<evidence type="ECO:0000313" key="9">
    <source>
        <dbReference type="EMBL" id="QOQ89148.1"/>
    </source>
</evidence>
<evidence type="ECO:0000256" key="2">
    <source>
        <dbReference type="ARBA" id="ARBA00009948"/>
    </source>
</evidence>
<dbReference type="PANTHER" id="PTHR21090:SF5">
    <property type="entry name" value="PENTAFUNCTIONAL AROM POLYPEPTIDE"/>
    <property type="match status" value="1"/>
</dbReference>
<proteinExistence type="inferred from homology"/>
<dbReference type="CDD" id="cd01556">
    <property type="entry name" value="EPSP_synthase"/>
    <property type="match status" value="1"/>
</dbReference>
<dbReference type="SUPFAM" id="SSF55205">
    <property type="entry name" value="EPT/RTPC-like"/>
    <property type="match status" value="1"/>
</dbReference>
<feature type="binding site" evidence="7">
    <location>
        <position position="386"/>
    </location>
    <ligand>
        <name>phosphoenolpyruvate</name>
        <dbReference type="ChEBI" id="CHEBI:58702"/>
    </ligand>
</feature>
<gene>
    <name evidence="7 9" type="primary">aroA</name>
    <name evidence="9" type="ORF">IMC75_01330</name>
</gene>
<evidence type="ECO:0000256" key="4">
    <source>
        <dbReference type="ARBA" id="ARBA00022679"/>
    </source>
</evidence>
<evidence type="ECO:0000256" key="1">
    <source>
        <dbReference type="ARBA" id="ARBA00004811"/>
    </source>
</evidence>
<comment type="catalytic activity">
    <reaction evidence="6">
        <text>3-phosphoshikimate + phosphoenolpyruvate = 5-O-(1-carboxyvinyl)-3-phosphoshikimate + phosphate</text>
        <dbReference type="Rhea" id="RHEA:21256"/>
        <dbReference type="ChEBI" id="CHEBI:43474"/>
        <dbReference type="ChEBI" id="CHEBI:57701"/>
        <dbReference type="ChEBI" id="CHEBI:58702"/>
        <dbReference type="ChEBI" id="CHEBI:145989"/>
        <dbReference type="EC" id="2.5.1.19"/>
    </reaction>
    <physiologicalReaction direction="left-to-right" evidence="6">
        <dbReference type="Rhea" id="RHEA:21257"/>
    </physiologicalReaction>
</comment>
<dbReference type="GO" id="GO:0003866">
    <property type="term" value="F:3-phosphoshikimate 1-carboxyvinyltransferase activity"/>
    <property type="evidence" value="ECO:0007669"/>
    <property type="project" value="UniProtKB-EC"/>
</dbReference>
<dbReference type="Proteomes" id="UP000595070">
    <property type="component" value="Chromosome"/>
</dbReference>
<evidence type="ECO:0000259" key="8">
    <source>
        <dbReference type="Pfam" id="PF00275"/>
    </source>
</evidence>
<accession>A0ABX6TT80</accession>
<dbReference type="PIRSF" id="PIRSF000505">
    <property type="entry name" value="EPSPS"/>
    <property type="match status" value="1"/>
</dbReference>
<dbReference type="EC" id="2.5.1.19" evidence="7"/>
<feature type="active site" description="Proton acceptor" evidence="7">
    <location>
        <position position="314"/>
    </location>
</feature>
<keyword evidence="3 7" id="KW-0028">Amino-acid biosynthesis</keyword>
<comment type="subcellular location">
    <subcellularLocation>
        <location evidence="7">Cytoplasm</location>
    </subcellularLocation>
</comment>
<feature type="binding site" evidence="7">
    <location>
        <position position="20"/>
    </location>
    <ligand>
        <name>3-phosphoshikimate</name>
        <dbReference type="ChEBI" id="CHEBI:145989"/>
    </ligand>
</feature>
<dbReference type="NCBIfam" id="TIGR01356">
    <property type="entry name" value="aroA"/>
    <property type="match status" value="1"/>
</dbReference>
<evidence type="ECO:0000256" key="7">
    <source>
        <dbReference type="HAMAP-Rule" id="MF_00210"/>
    </source>
</evidence>